<dbReference type="InterPro" id="IPR001107">
    <property type="entry name" value="Band_7"/>
</dbReference>
<keyword evidence="3" id="KW-0812">Transmembrane</keyword>
<keyword evidence="5" id="KW-0472">Membrane</keyword>
<name>A0A5C6BMX5_9PLAN</name>
<evidence type="ECO:0000259" key="6">
    <source>
        <dbReference type="SMART" id="SM00244"/>
    </source>
</evidence>
<keyword evidence="8" id="KW-1185">Reference proteome</keyword>
<comment type="subcellular location">
    <subcellularLocation>
        <location evidence="1">Membrane</location>
        <topology evidence="1">Single-pass membrane protein</topology>
    </subcellularLocation>
</comment>
<evidence type="ECO:0000256" key="5">
    <source>
        <dbReference type="ARBA" id="ARBA00023136"/>
    </source>
</evidence>
<organism evidence="7 8">
    <name type="scientific">Symmachiella macrocystis</name>
    <dbReference type="NCBI Taxonomy" id="2527985"/>
    <lineage>
        <taxon>Bacteria</taxon>
        <taxon>Pseudomonadati</taxon>
        <taxon>Planctomycetota</taxon>
        <taxon>Planctomycetia</taxon>
        <taxon>Planctomycetales</taxon>
        <taxon>Planctomycetaceae</taxon>
        <taxon>Symmachiella</taxon>
    </lineage>
</organism>
<dbReference type="EMBL" id="SJPP01000001">
    <property type="protein sequence ID" value="TWU11884.1"/>
    <property type="molecule type" value="Genomic_DNA"/>
</dbReference>
<sequence length="319" mass="35139">MKRALVVILILVAGYFASGLYIVGGNEKALLRRFGRARLPLVGSGLHYALPWPMTTISRINPSEVRTLQIGGVASESLEGDQFLLAADQYQLDEFLTGDKNILNVQVNVQYRISEADAADYLFGCVNPEEHLRLMTESLLGDVVARSGVDFVHPLGLAELRAMLTQRTRKLVQSHRLGIVIEDVDIAGVSPPLLVKQAFVDVSNARASKQRFINEALAYREQTVAAASANARKNVDEAETARRSAIESARGEADRFGKIVAQFQADADGGVQTYEQSRQMTLRQKYLEMLEAIVPKLASKALLDTDKPVNLTIFPENNK</sequence>
<dbReference type="InterPro" id="IPR010201">
    <property type="entry name" value="HflK"/>
</dbReference>
<dbReference type="InterPro" id="IPR036013">
    <property type="entry name" value="Band_7/SPFH_dom_sf"/>
</dbReference>
<evidence type="ECO:0000313" key="8">
    <source>
        <dbReference type="Proteomes" id="UP000320735"/>
    </source>
</evidence>
<evidence type="ECO:0000256" key="1">
    <source>
        <dbReference type="ARBA" id="ARBA00004167"/>
    </source>
</evidence>
<dbReference type="RefSeq" id="WP_197532174.1">
    <property type="nucleotide sequence ID" value="NZ_SJPP01000001.1"/>
</dbReference>
<dbReference type="GO" id="GO:0006508">
    <property type="term" value="P:proteolysis"/>
    <property type="evidence" value="ECO:0007669"/>
    <property type="project" value="UniProtKB-KW"/>
</dbReference>
<evidence type="ECO:0000313" key="7">
    <source>
        <dbReference type="EMBL" id="TWU11884.1"/>
    </source>
</evidence>
<accession>A0A5C6BMX5</accession>
<reference evidence="7 8" key="1">
    <citation type="submission" date="2019-02" db="EMBL/GenBank/DDBJ databases">
        <title>Deep-cultivation of Planctomycetes and their phenomic and genomic characterization uncovers novel biology.</title>
        <authorList>
            <person name="Wiegand S."/>
            <person name="Jogler M."/>
            <person name="Boedeker C."/>
            <person name="Pinto D."/>
            <person name="Vollmers J."/>
            <person name="Rivas-Marin E."/>
            <person name="Kohn T."/>
            <person name="Peeters S.H."/>
            <person name="Heuer A."/>
            <person name="Rast P."/>
            <person name="Oberbeckmann S."/>
            <person name="Bunk B."/>
            <person name="Jeske O."/>
            <person name="Meyerdierks A."/>
            <person name="Storesund J.E."/>
            <person name="Kallscheuer N."/>
            <person name="Luecker S."/>
            <person name="Lage O.M."/>
            <person name="Pohl T."/>
            <person name="Merkel B.J."/>
            <person name="Hornburger P."/>
            <person name="Mueller R.-W."/>
            <person name="Bruemmer F."/>
            <person name="Labrenz M."/>
            <person name="Spormann A.M."/>
            <person name="Op Den Camp H."/>
            <person name="Overmann J."/>
            <person name="Amann R."/>
            <person name="Jetten M.S.M."/>
            <person name="Mascher T."/>
            <person name="Medema M.H."/>
            <person name="Devos D.P."/>
            <person name="Kaster A.-K."/>
            <person name="Ovreas L."/>
            <person name="Rohde M."/>
            <person name="Galperin M.Y."/>
            <person name="Jogler C."/>
        </authorList>
    </citation>
    <scope>NUCLEOTIDE SEQUENCE [LARGE SCALE GENOMIC DNA]</scope>
    <source>
        <strain evidence="7 8">CA54</strain>
    </source>
</reference>
<keyword evidence="4" id="KW-1133">Transmembrane helix</keyword>
<dbReference type="GO" id="GO:0008233">
    <property type="term" value="F:peptidase activity"/>
    <property type="evidence" value="ECO:0007669"/>
    <property type="project" value="UniProtKB-KW"/>
</dbReference>
<feature type="domain" description="Band 7" evidence="6">
    <location>
        <begin position="18"/>
        <end position="203"/>
    </location>
</feature>
<dbReference type="PANTHER" id="PTHR43327:SF2">
    <property type="entry name" value="MODULATOR OF FTSH PROTEASE HFLK"/>
    <property type="match status" value="1"/>
</dbReference>
<dbReference type="SUPFAM" id="SSF117892">
    <property type="entry name" value="Band 7/SPFH domain"/>
    <property type="match status" value="1"/>
</dbReference>
<gene>
    <name evidence="7" type="primary">hflK_2</name>
    <name evidence="7" type="ORF">CA54_06960</name>
</gene>
<evidence type="ECO:0000256" key="2">
    <source>
        <dbReference type="ARBA" id="ARBA00006971"/>
    </source>
</evidence>
<dbReference type="Proteomes" id="UP000320735">
    <property type="component" value="Unassembled WGS sequence"/>
</dbReference>
<dbReference type="InterPro" id="IPR050710">
    <property type="entry name" value="Band7/mec-2_domain"/>
</dbReference>
<protein>
    <submittedName>
        <fullName evidence="7">Modulator of FtsH protease HflK</fullName>
    </submittedName>
</protein>
<dbReference type="SMART" id="SM00244">
    <property type="entry name" value="PHB"/>
    <property type="match status" value="1"/>
</dbReference>
<keyword evidence="7" id="KW-0378">Hydrolase</keyword>
<dbReference type="Pfam" id="PF01145">
    <property type="entry name" value="Band_7"/>
    <property type="match status" value="1"/>
</dbReference>
<keyword evidence="7" id="KW-0645">Protease</keyword>
<evidence type="ECO:0000256" key="3">
    <source>
        <dbReference type="ARBA" id="ARBA00022692"/>
    </source>
</evidence>
<dbReference type="AlphaFoldDB" id="A0A5C6BMX5"/>
<proteinExistence type="inferred from homology"/>
<dbReference type="Gene3D" id="3.30.479.30">
    <property type="entry name" value="Band 7 domain"/>
    <property type="match status" value="1"/>
</dbReference>
<comment type="similarity">
    <text evidence="2">Belongs to the band 7/mec-2 family. HflK subfamily.</text>
</comment>
<dbReference type="PANTHER" id="PTHR43327">
    <property type="entry name" value="STOMATIN-LIKE PROTEIN 2, MITOCHONDRIAL"/>
    <property type="match status" value="1"/>
</dbReference>
<evidence type="ECO:0000256" key="4">
    <source>
        <dbReference type="ARBA" id="ARBA00022989"/>
    </source>
</evidence>
<comment type="caution">
    <text evidence="7">The sequence shown here is derived from an EMBL/GenBank/DDBJ whole genome shotgun (WGS) entry which is preliminary data.</text>
</comment>
<dbReference type="GO" id="GO:0016020">
    <property type="term" value="C:membrane"/>
    <property type="evidence" value="ECO:0007669"/>
    <property type="project" value="UniProtKB-SubCell"/>
</dbReference>
<dbReference type="CDD" id="cd03404">
    <property type="entry name" value="SPFH_HflK"/>
    <property type="match status" value="1"/>
</dbReference>